<proteinExistence type="predicted"/>
<dbReference type="InterPro" id="IPR050314">
    <property type="entry name" value="Glycosyl_Hydrlase_18"/>
</dbReference>
<keyword evidence="2" id="KW-0472">Membrane</keyword>
<keyword evidence="2" id="KW-0812">Transmembrane</keyword>
<feature type="compositionally biased region" description="Low complexity" evidence="1">
    <location>
        <begin position="119"/>
        <end position="140"/>
    </location>
</feature>
<dbReference type="PANTHER" id="PTHR11177">
    <property type="entry name" value="CHITINASE"/>
    <property type="match status" value="1"/>
</dbReference>
<dbReference type="InParanoid" id="A0A1Y2G3E5"/>
<dbReference type="GO" id="GO:0005576">
    <property type="term" value="C:extracellular region"/>
    <property type="evidence" value="ECO:0007669"/>
    <property type="project" value="TreeGrafter"/>
</dbReference>
<dbReference type="PROSITE" id="PS51910">
    <property type="entry name" value="GH18_2"/>
    <property type="match status" value="1"/>
</dbReference>
<dbReference type="Gene3D" id="3.10.50.10">
    <property type="match status" value="1"/>
</dbReference>
<feature type="compositionally biased region" description="Basic residues" evidence="1">
    <location>
        <begin position="70"/>
        <end position="83"/>
    </location>
</feature>
<reference evidence="4 5" key="1">
    <citation type="submission" date="2016-07" db="EMBL/GenBank/DDBJ databases">
        <title>Pervasive Adenine N6-methylation of Active Genes in Fungi.</title>
        <authorList>
            <consortium name="DOE Joint Genome Institute"/>
            <person name="Mondo S.J."/>
            <person name="Dannebaum R.O."/>
            <person name="Kuo R.C."/>
            <person name="Labutti K."/>
            <person name="Haridas S."/>
            <person name="Kuo A."/>
            <person name="Salamov A."/>
            <person name="Ahrendt S.R."/>
            <person name="Lipzen A."/>
            <person name="Sullivan W."/>
            <person name="Andreopoulos W.B."/>
            <person name="Clum A."/>
            <person name="Lindquist E."/>
            <person name="Daum C."/>
            <person name="Ramamoorthy G.K."/>
            <person name="Gryganskyi A."/>
            <person name="Culley D."/>
            <person name="Magnuson J.K."/>
            <person name="James T.Y."/>
            <person name="O'Malley M.A."/>
            <person name="Stajich J.E."/>
            <person name="Spatafora J.W."/>
            <person name="Visel A."/>
            <person name="Grigoriev I.V."/>
        </authorList>
    </citation>
    <scope>NUCLEOTIDE SEQUENCE [LARGE SCALE GENOMIC DNA]</scope>
    <source>
        <strain evidence="4 5">62-1032</strain>
    </source>
</reference>
<keyword evidence="2" id="KW-1133">Transmembrane helix</keyword>
<evidence type="ECO:0000256" key="1">
    <source>
        <dbReference type="SAM" id="MobiDB-lite"/>
    </source>
</evidence>
<dbReference type="AlphaFoldDB" id="A0A1Y2G3E5"/>
<feature type="region of interest" description="Disordered" evidence="1">
    <location>
        <begin position="119"/>
        <end position="203"/>
    </location>
</feature>
<evidence type="ECO:0000313" key="4">
    <source>
        <dbReference type="EMBL" id="ORY90277.1"/>
    </source>
</evidence>
<evidence type="ECO:0000259" key="3">
    <source>
        <dbReference type="PROSITE" id="PS51910"/>
    </source>
</evidence>
<dbReference type="OrthoDB" id="73875at2759"/>
<organism evidence="4 5">
    <name type="scientific">Leucosporidium creatinivorum</name>
    <dbReference type="NCBI Taxonomy" id="106004"/>
    <lineage>
        <taxon>Eukaryota</taxon>
        <taxon>Fungi</taxon>
        <taxon>Dikarya</taxon>
        <taxon>Basidiomycota</taxon>
        <taxon>Pucciniomycotina</taxon>
        <taxon>Microbotryomycetes</taxon>
        <taxon>Leucosporidiales</taxon>
        <taxon>Leucosporidium</taxon>
    </lineage>
</organism>
<sequence>MAKKHSYSKTDDDDDDATSSDDSSRRSDDSNDSGEDSGSDSGGSTESDRPRHHEKRRHDDDDDQEALIGSHHHHRKHARRQRQHKDGGLPPWVMYLGIGVVIAALLGGAWYFLLGPGADDSSDSTASSSATTAAGATGATGATGGGEATRGATGAGTTAATAKTSGGAVATAGGESLSSGKGSASGSATASAPASSSSGSSSTGDTGDAWIAGFWENWGTQAVADIPYDKYTHLSWFVATPGSDGKLDFGATETNKIADFVSGCRAAGTKALFSIGGWSDSNYFTTLVATSDSRSTFIGYITDAITTDKWDGVDLDWEYPGAAGNTEDFDLKNDLPNFLLFFQELRTAVGDSVLITTDTSSSPWLDPTSGSASTDLSAFATPVNKFTVMTYDAWGSGTTTGPNFPNDSKCSPSGSTYSVPTAMQSWIDAGIPANQLLYGAPFYGHSWTVDSFDSTGAAAGASSPVFQVASASAGAINYAEIVTTGVDGAVEDDCTASMYLQADKTFTVYDNADTTTKKASVCKSLGLGGVIAFAIDGDSNNELRDAMAAGCS</sequence>
<gene>
    <name evidence="4" type="ORF">BCR35DRAFT_350014</name>
</gene>
<feature type="transmembrane region" description="Helical" evidence="2">
    <location>
        <begin position="92"/>
        <end position="113"/>
    </location>
</feature>
<dbReference type="STRING" id="106004.A0A1Y2G3E5"/>
<dbReference type="Gene3D" id="3.20.20.80">
    <property type="entry name" value="Glycosidases"/>
    <property type="match status" value="1"/>
</dbReference>
<keyword evidence="5" id="KW-1185">Reference proteome</keyword>
<dbReference type="GO" id="GO:0005975">
    <property type="term" value="P:carbohydrate metabolic process"/>
    <property type="evidence" value="ECO:0007669"/>
    <property type="project" value="InterPro"/>
</dbReference>
<dbReference type="SMART" id="SM00636">
    <property type="entry name" value="Glyco_18"/>
    <property type="match status" value="1"/>
</dbReference>
<dbReference type="InterPro" id="IPR029070">
    <property type="entry name" value="Chitinase_insertion_sf"/>
</dbReference>
<accession>A0A1Y2G3E5</accession>
<dbReference type="Proteomes" id="UP000193467">
    <property type="component" value="Unassembled WGS sequence"/>
</dbReference>
<evidence type="ECO:0000313" key="5">
    <source>
        <dbReference type="Proteomes" id="UP000193467"/>
    </source>
</evidence>
<dbReference type="PANTHER" id="PTHR11177:SF392">
    <property type="entry name" value="HAP41P"/>
    <property type="match status" value="1"/>
</dbReference>
<dbReference type="GO" id="GO:0004568">
    <property type="term" value="F:chitinase activity"/>
    <property type="evidence" value="ECO:0007669"/>
    <property type="project" value="TreeGrafter"/>
</dbReference>
<feature type="compositionally biased region" description="Low complexity" evidence="1">
    <location>
        <begin position="149"/>
        <end position="202"/>
    </location>
</feature>
<dbReference type="InterPro" id="IPR011583">
    <property type="entry name" value="Chitinase_II/V-like_cat"/>
</dbReference>
<keyword evidence="4" id="KW-0378">Hydrolase</keyword>
<name>A0A1Y2G3E5_9BASI</name>
<feature type="region of interest" description="Disordered" evidence="1">
    <location>
        <begin position="70"/>
        <end position="89"/>
    </location>
</feature>
<dbReference type="InterPro" id="IPR017853">
    <property type="entry name" value="GH"/>
</dbReference>
<dbReference type="Pfam" id="PF00704">
    <property type="entry name" value="Glyco_hydro_18"/>
    <property type="match status" value="1"/>
</dbReference>
<dbReference type="SUPFAM" id="SSF51445">
    <property type="entry name" value="(Trans)glycosidases"/>
    <property type="match status" value="1"/>
</dbReference>
<dbReference type="GO" id="GO:0008061">
    <property type="term" value="F:chitin binding"/>
    <property type="evidence" value="ECO:0007669"/>
    <property type="project" value="InterPro"/>
</dbReference>
<feature type="region of interest" description="Disordered" evidence="1">
    <location>
        <begin position="1"/>
        <end position="63"/>
    </location>
</feature>
<protein>
    <submittedName>
        <fullName evidence="4">Glycoside hydrolase superfamily</fullName>
    </submittedName>
</protein>
<evidence type="ECO:0000256" key="2">
    <source>
        <dbReference type="SAM" id="Phobius"/>
    </source>
</evidence>
<comment type="caution">
    <text evidence="4">The sequence shown here is derived from an EMBL/GenBank/DDBJ whole genome shotgun (WGS) entry which is preliminary data.</text>
</comment>
<feature type="domain" description="GH18" evidence="3">
    <location>
        <begin position="209"/>
        <end position="552"/>
    </location>
</feature>
<dbReference type="InterPro" id="IPR001223">
    <property type="entry name" value="Glyco_hydro18_cat"/>
</dbReference>
<dbReference type="EMBL" id="MCGR01000004">
    <property type="protein sequence ID" value="ORY90277.1"/>
    <property type="molecule type" value="Genomic_DNA"/>
</dbReference>
<dbReference type="GO" id="GO:0006032">
    <property type="term" value="P:chitin catabolic process"/>
    <property type="evidence" value="ECO:0007669"/>
    <property type="project" value="TreeGrafter"/>
</dbReference>